<comment type="caution">
    <text evidence="2">The sequence shown here is derived from an EMBL/GenBank/DDBJ whole genome shotgun (WGS) entry which is preliminary data.</text>
</comment>
<accession>A0A542ZIN8</accession>
<dbReference type="GO" id="GO:0016787">
    <property type="term" value="F:hydrolase activity"/>
    <property type="evidence" value="ECO:0007669"/>
    <property type="project" value="InterPro"/>
</dbReference>
<dbReference type="Gene3D" id="3.40.50.1820">
    <property type="entry name" value="alpha/beta hydrolase"/>
    <property type="match status" value="1"/>
</dbReference>
<dbReference type="EMBL" id="VFOQ01000001">
    <property type="protein sequence ID" value="TQL60195.1"/>
    <property type="molecule type" value="Genomic_DNA"/>
</dbReference>
<dbReference type="AlphaFoldDB" id="A0A542ZIN8"/>
<dbReference type="RefSeq" id="WP_141788125.1">
    <property type="nucleotide sequence ID" value="NZ_BAAAKX010000021.1"/>
</dbReference>
<protein>
    <submittedName>
        <fullName evidence="2">Carboxymethylenebutenolidase</fullName>
    </submittedName>
</protein>
<dbReference type="OrthoDB" id="3208682at2"/>
<reference evidence="2 3" key="1">
    <citation type="submission" date="2019-06" db="EMBL/GenBank/DDBJ databases">
        <title>Sequencing the genomes of 1000 actinobacteria strains.</title>
        <authorList>
            <person name="Klenk H.-P."/>
        </authorList>
    </citation>
    <scope>NUCLEOTIDE SEQUENCE [LARGE SCALE GENOMIC DNA]</scope>
    <source>
        <strain evidence="2 3">DSM 18082</strain>
    </source>
</reference>
<name>A0A542ZIN8_9MICO</name>
<keyword evidence="3" id="KW-1185">Reference proteome</keyword>
<evidence type="ECO:0000313" key="3">
    <source>
        <dbReference type="Proteomes" id="UP000319514"/>
    </source>
</evidence>
<evidence type="ECO:0000259" key="1">
    <source>
        <dbReference type="Pfam" id="PF01738"/>
    </source>
</evidence>
<evidence type="ECO:0000313" key="2">
    <source>
        <dbReference type="EMBL" id="TQL60195.1"/>
    </source>
</evidence>
<dbReference type="Pfam" id="PF01738">
    <property type="entry name" value="DLH"/>
    <property type="match status" value="1"/>
</dbReference>
<feature type="domain" description="Dienelactone hydrolase" evidence="1">
    <location>
        <begin position="14"/>
        <end position="236"/>
    </location>
</feature>
<dbReference type="PANTHER" id="PTHR46623">
    <property type="entry name" value="CARBOXYMETHYLENEBUTENOLIDASE-RELATED"/>
    <property type="match status" value="1"/>
</dbReference>
<dbReference type="Proteomes" id="UP000319514">
    <property type="component" value="Unassembled WGS sequence"/>
</dbReference>
<dbReference type="PANTHER" id="PTHR46623:SF6">
    <property type="entry name" value="ALPHA_BETA-HYDROLASES SUPERFAMILY PROTEIN"/>
    <property type="match status" value="1"/>
</dbReference>
<proteinExistence type="predicted"/>
<dbReference type="InterPro" id="IPR051049">
    <property type="entry name" value="Dienelactone_hydrolase-like"/>
</dbReference>
<dbReference type="InterPro" id="IPR029058">
    <property type="entry name" value="AB_hydrolase_fold"/>
</dbReference>
<organism evidence="2 3">
    <name type="scientific">Oryzihumus leptocrescens</name>
    <dbReference type="NCBI Taxonomy" id="297536"/>
    <lineage>
        <taxon>Bacteria</taxon>
        <taxon>Bacillati</taxon>
        <taxon>Actinomycetota</taxon>
        <taxon>Actinomycetes</taxon>
        <taxon>Micrococcales</taxon>
        <taxon>Intrasporangiaceae</taxon>
        <taxon>Oryzihumus</taxon>
    </lineage>
</organism>
<sequence length="243" mass="26329">MTQVSIPTPEGALPAWLATPSDSGPWPGVVVVSDAMGMTPDLRRQADWLAGEGFLAVAPDLFHWGSRARCLRSTIRETLEHQGRTFRDLDAARHWLVGRDDCTGRVGVVGFCMGGGFALMLALGDDYDAAGVSYGTVGRRYQTREALAGVCPVVGSYGSRDLITRRSAERLEYHLGALDIDHDIRVYPGVGHGFMNDHSDSGRMATVLAKVSGTAYDEAATQDARRRIAAFFHRYLDAAPDTA</sequence>
<gene>
    <name evidence="2" type="ORF">FB474_1578</name>
</gene>
<dbReference type="InterPro" id="IPR002925">
    <property type="entry name" value="Dienelactn_hydro"/>
</dbReference>
<dbReference type="SUPFAM" id="SSF53474">
    <property type="entry name" value="alpha/beta-Hydrolases"/>
    <property type="match status" value="1"/>
</dbReference>